<evidence type="ECO:0000259" key="1">
    <source>
        <dbReference type="Pfam" id="PF01272"/>
    </source>
</evidence>
<dbReference type="InterPro" id="IPR023459">
    <property type="entry name" value="Tscrpt_elong_fac_GreA/B_fam"/>
</dbReference>
<sequence>MSKSLILTTGIYDMIKDHVKRKKATAIQEATLLAQLKNAKQVTRKELPLDVVNIDTRATIKYLDNNEEEVFTFVAPDKAKKRNNTESIMSTMGLALVGYQAGDTLTWSFEEGEKEIELLKVEKI</sequence>
<dbReference type="Gene3D" id="3.10.50.30">
    <property type="entry name" value="Transcription elongation factor, GreA/GreB, C-terminal domain"/>
    <property type="match status" value="1"/>
</dbReference>
<dbReference type="RefSeq" id="WP_072989714.1">
    <property type="nucleotide sequence ID" value="NZ_FQWE01000003.1"/>
</dbReference>
<dbReference type="PANTHER" id="PTHR30437">
    <property type="entry name" value="TRANSCRIPTION ELONGATION FACTOR GREA"/>
    <property type="match status" value="1"/>
</dbReference>
<name>A0A1M5FVW9_9FLAO</name>
<dbReference type="EMBL" id="FQWE01000003">
    <property type="protein sequence ID" value="SHF95710.1"/>
    <property type="molecule type" value="Genomic_DNA"/>
</dbReference>
<evidence type="ECO:0000313" key="3">
    <source>
        <dbReference type="Proteomes" id="UP000184036"/>
    </source>
</evidence>
<dbReference type="OrthoDB" id="192847at2"/>
<dbReference type="InterPro" id="IPR036953">
    <property type="entry name" value="GreA/GreB_C_sf"/>
</dbReference>
<dbReference type="PANTHER" id="PTHR30437:SF5">
    <property type="entry name" value="REGULATOR OF NUCLEOSIDE DIPHOSPHATE KINASE"/>
    <property type="match status" value="1"/>
</dbReference>
<feature type="domain" description="Transcription elongation factor GreA/GreB C-terminal" evidence="1">
    <location>
        <begin position="49"/>
        <end position="122"/>
    </location>
</feature>
<dbReference type="GO" id="GO:0003677">
    <property type="term" value="F:DNA binding"/>
    <property type="evidence" value="ECO:0007669"/>
    <property type="project" value="InterPro"/>
</dbReference>
<dbReference type="GO" id="GO:0006354">
    <property type="term" value="P:DNA-templated transcription elongation"/>
    <property type="evidence" value="ECO:0007669"/>
    <property type="project" value="TreeGrafter"/>
</dbReference>
<keyword evidence="2" id="KW-0808">Transferase</keyword>
<keyword evidence="2" id="KW-0418">Kinase</keyword>
<evidence type="ECO:0000313" key="2">
    <source>
        <dbReference type="EMBL" id="SHF95710.1"/>
    </source>
</evidence>
<dbReference type="Proteomes" id="UP000184036">
    <property type="component" value="Unassembled WGS sequence"/>
</dbReference>
<reference evidence="3" key="1">
    <citation type="submission" date="2016-11" db="EMBL/GenBank/DDBJ databases">
        <authorList>
            <person name="Varghese N."/>
            <person name="Submissions S."/>
        </authorList>
    </citation>
    <scope>NUCLEOTIDE SEQUENCE [LARGE SCALE GENOMIC DNA]</scope>
    <source>
        <strain evidence="3">DSM 19741</strain>
    </source>
</reference>
<dbReference type="AlphaFoldDB" id="A0A1M5FVW9"/>
<organism evidence="2 3">
    <name type="scientific">Flavobacterium segetis</name>
    <dbReference type="NCBI Taxonomy" id="271157"/>
    <lineage>
        <taxon>Bacteria</taxon>
        <taxon>Pseudomonadati</taxon>
        <taxon>Bacteroidota</taxon>
        <taxon>Flavobacteriia</taxon>
        <taxon>Flavobacteriales</taxon>
        <taxon>Flavobacteriaceae</taxon>
        <taxon>Flavobacterium</taxon>
    </lineage>
</organism>
<dbReference type="GO" id="GO:0032784">
    <property type="term" value="P:regulation of DNA-templated transcription elongation"/>
    <property type="evidence" value="ECO:0007669"/>
    <property type="project" value="InterPro"/>
</dbReference>
<dbReference type="InterPro" id="IPR001437">
    <property type="entry name" value="Tscrpt_elong_fac_GreA/B_C"/>
</dbReference>
<protein>
    <submittedName>
        <fullName evidence="2">Regulator of nucleoside diphosphate kinase</fullName>
    </submittedName>
</protein>
<keyword evidence="3" id="KW-1185">Reference proteome</keyword>
<dbReference type="GO" id="GO:0016301">
    <property type="term" value="F:kinase activity"/>
    <property type="evidence" value="ECO:0007669"/>
    <property type="project" value="UniProtKB-KW"/>
</dbReference>
<dbReference type="STRING" id="271157.SAMN05444396_10389"/>
<proteinExistence type="predicted"/>
<dbReference type="GO" id="GO:0070063">
    <property type="term" value="F:RNA polymerase binding"/>
    <property type="evidence" value="ECO:0007669"/>
    <property type="project" value="InterPro"/>
</dbReference>
<gene>
    <name evidence="2" type="ORF">SAMN05444396_10389</name>
</gene>
<dbReference type="SUPFAM" id="SSF54534">
    <property type="entry name" value="FKBP-like"/>
    <property type="match status" value="1"/>
</dbReference>
<accession>A0A1M5FVW9</accession>
<dbReference type="Pfam" id="PF01272">
    <property type="entry name" value="GreA_GreB"/>
    <property type="match status" value="1"/>
</dbReference>